<proteinExistence type="predicted"/>
<comment type="caution">
    <text evidence="1">The sequence shown here is derived from an EMBL/GenBank/DDBJ whole genome shotgun (WGS) entry which is preliminary data.</text>
</comment>
<evidence type="ECO:0000313" key="2">
    <source>
        <dbReference type="Proteomes" id="UP000316443"/>
    </source>
</evidence>
<dbReference type="Proteomes" id="UP000316443">
    <property type="component" value="Unassembled WGS sequence"/>
</dbReference>
<organism evidence="1 2">
    <name type="scientific">Microcystis aeruginosa Ma_QC_C_20070703_M131</name>
    <dbReference type="NCBI Taxonomy" id="2486263"/>
    <lineage>
        <taxon>Bacteria</taxon>
        <taxon>Bacillati</taxon>
        <taxon>Cyanobacteriota</taxon>
        <taxon>Cyanophyceae</taxon>
        <taxon>Oscillatoriophycideae</taxon>
        <taxon>Chroococcales</taxon>
        <taxon>Microcystaceae</taxon>
        <taxon>Microcystis</taxon>
    </lineage>
</organism>
<dbReference type="EMBL" id="SFCA01000035">
    <property type="protein sequence ID" value="TRT61383.1"/>
    <property type="molecule type" value="Genomic_DNA"/>
</dbReference>
<dbReference type="AlphaFoldDB" id="A0A551YK83"/>
<accession>A0A551YK83</accession>
<reference evidence="1 2" key="1">
    <citation type="submission" date="2019-01" db="EMBL/GenBank/DDBJ databases">
        <title>Coherence of Microcystis species and biogeography revealed through population genomics.</title>
        <authorList>
            <person name="Perez-Carrascal O.M."/>
            <person name="Terrat Y."/>
            <person name="Giani A."/>
            <person name="Fortin N."/>
            <person name="Tromas N."/>
            <person name="Shapiro B.J."/>
        </authorList>
    </citation>
    <scope>NUCLEOTIDE SEQUENCE [LARGE SCALE GENOMIC DNA]</scope>
    <source>
        <strain evidence="1">Ma_QC_C_20070703_M131</strain>
    </source>
</reference>
<evidence type="ECO:0000313" key="1">
    <source>
        <dbReference type="EMBL" id="TRT61383.1"/>
    </source>
</evidence>
<protein>
    <submittedName>
        <fullName evidence="1">Uncharacterized protein</fullName>
    </submittedName>
</protein>
<gene>
    <name evidence="1" type="ORF">EWV85_03305</name>
</gene>
<name>A0A551YK83_MICAE</name>
<sequence length="163" mass="19321">MVKKKKLDNKDQLLLFHAMKEAEDELLNTEKTEEMFTEIEKTYHCTITRKDKALFYLISTNKYTCEELANKVYPNRKDYKSIRSDFSKGLGDYLELYFELEDEYVGITSLVRILKKNGFYFNRSTIEQDEKFVNILGKRYSENFQLEGESISRNIINNQTSSD</sequence>